<sequence>MSPAVWIRRNFGADTPVSMRLFGLIALLLVALALVLPAALARGFVAGWVVAISAGMGASILVHAHRLTRGRWGEAARPAFEGLASTVPFVALLGLVVILVQPLVWPWASGSGLADKPDVAALYLNPWLFGLRTVIILAGWSVIAILAAGIGPQNRLVSGLSIAFYAITIHFASIDWIMSLEPHWSSTTFGAMFAITQIALALGLLVVTDAGGSPGPRDDLAKLLLAGVLGLVYMQFMQFLVQWSGNLPEKVAYYVLRSEFLWKAVAILAALLAASAFAILSRTALRRDAAYTKIAADCALAFLALFLIFEFAPPFRDAASTLACLVAIVGAIGLMLALTVRALAARSPSAGRENREALR</sequence>
<proteinExistence type="predicted"/>
<feature type="transmembrane region" description="Helical" evidence="1">
    <location>
        <begin position="156"/>
        <end position="177"/>
    </location>
</feature>
<feature type="transmembrane region" description="Helical" evidence="1">
    <location>
        <begin position="294"/>
        <end position="312"/>
    </location>
</feature>
<comment type="caution">
    <text evidence="2">The sequence shown here is derived from an EMBL/GenBank/DDBJ whole genome shotgun (WGS) entry which is preliminary data.</text>
</comment>
<feature type="transmembrane region" description="Helical" evidence="1">
    <location>
        <begin position="220"/>
        <end position="240"/>
    </location>
</feature>
<gene>
    <name evidence="2" type="ORF">LZD57_08350</name>
</gene>
<keyword evidence="1" id="KW-0472">Membrane</keyword>
<reference evidence="2" key="1">
    <citation type="submission" date="2022-01" db="EMBL/GenBank/DDBJ databases">
        <title>Jiella avicenniae sp. nov., a novel endophytic bacterium isolated from bark of Avicennia marina.</title>
        <authorList>
            <person name="Tuo L."/>
        </authorList>
    </citation>
    <scope>NUCLEOTIDE SEQUENCE</scope>
    <source>
        <strain evidence="2">CBK1P-4</strain>
    </source>
</reference>
<feature type="transmembrane region" description="Helical" evidence="1">
    <location>
        <begin position="127"/>
        <end position="149"/>
    </location>
</feature>
<evidence type="ECO:0000256" key="1">
    <source>
        <dbReference type="SAM" id="Phobius"/>
    </source>
</evidence>
<feature type="transmembrane region" description="Helical" evidence="1">
    <location>
        <begin position="45"/>
        <end position="62"/>
    </location>
</feature>
<dbReference type="PANTHER" id="PTHR43044:SF1">
    <property type="entry name" value="QUINOL:CYTOCHROME C OXIDOREDUCTASE QUINONE-BINDING SUBUNIT 2"/>
    <property type="match status" value="1"/>
</dbReference>
<dbReference type="Proteomes" id="UP001139035">
    <property type="component" value="Unassembled WGS sequence"/>
</dbReference>
<keyword evidence="1" id="KW-1133">Transmembrane helix</keyword>
<feature type="transmembrane region" description="Helical" evidence="1">
    <location>
        <begin position="83"/>
        <end position="107"/>
    </location>
</feature>
<accession>A0A9X1T5B8</accession>
<dbReference type="PANTHER" id="PTHR43044">
    <property type="match status" value="1"/>
</dbReference>
<feature type="transmembrane region" description="Helical" evidence="1">
    <location>
        <begin position="21"/>
        <end position="39"/>
    </location>
</feature>
<evidence type="ECO:0000313" key="2">
    <source>
        <dbReference type="EMBL" id="MCE7028000.1"/>
    </source>
</evidence>
<evidence type="ECO:0008006" key="4">
    <source>
        <dbReference type="Google" id="ProtNLM"/>
    </source>
</evidence>
<dbReference type="RefSeq" id="WP_233719156.1">
    <property type="nucleotide sequence ID" value="NZ_JAJUWU010000007.1"/>
</dbReference>
<feature type="transmembrane region" description="Helical" evidence="1">
    <location>
        <begin position="260"/>
        <end position="282"/>
    </location>
</feature>
<evidence type="ECO:0000313" key="3">
    <source>
        <dbReference type="Proteomes" id="UP001139035"/>
    </source>
</evidence>
<organism evidence="2 3">
    <name type="scientific">Jiella avicenniae</name>
    <dbReference type="NCBI Taxonomy" id="2907202"/>
    <lineage>
        <taxon>Bacteria</taxon>
        <taxon>Pseudomonadati</taxon>
        <taxon>Pseudomonadota</taxon>
        <taxon>Alphaproteobacteria</taxon>
        <taxon>Hyphomicrobiales</taxon>
        <taxon>Aurantimonadaceae</taxon>
        <taxon>Jiella</taxon>
    </lineage>
</organism>
<keyword evidence="3" id="KW-1185">Reference proteome</keyword>
<protein>
    <recommendedName>
        <fullName evidence="4">Quinol:cytochrome c oxidoreductase quinone-binding subunit 2</fullName>
    </recommendedName>
</protein>
<dbReference type="AlphaFoldDB" id="A0A9X1T5B8"/>
<name>A0A9X1T5B8_9HYPH</name>
<keyword evidence="1" id="KW-0812">Transmembrane</keyword>
<feature type="transmembrane region" description="Helical" evidence="1">
    <location>
        <begin position="318"/>
        <end position="344"/>
    </location>
</feature>
<feature type="transmembrane region" description="Helical" evidence="1">
    <location>
        <begin position="189"/>
        <end position="208"/>
    </location>
</feature>
<dbReference type="EMBL" id="JAJUWU010000007">
    <property type="protein sequence ID" value="MCE7028000.1"/>
    <property type="molecule type" value="Genomic_DNA"/>
</dbReference>